<reference evidence="12 13" key="1">
    <citation type="submission" date="2018-03" db="EMBL/GenBank/DDBJ databases">
        <title>A gene transfer event suggests a long-term partnership between eustigmatophyte algae and a novel lineage of endosymbiotic bacteria.</title>
        <authorList>
            <person name="Yurchenko T."/>
            <person name="Sevcikova T."/>
            <person name="Pribyl P."/>
            <person name="El Karkouri K."/>
            <person name="Klimes V."/>
            <person name="Amaral R."/>
            <person name="Zbrankova V."/>
            <person name="Kim E."/>
            <person name="Raoult D."/>
            <person name="Santos L.M.A."/>
            <person name="Elias M."/>
        </authorList>
    </citation>
    <scope>NUCLEOTIDE SEQUENCE [LARGE SCALE GENOMIC DNA]</scope>
    <source>
        <strain evidence="12">CCALA 838</strain>
    </source>
</reference>
<dbReference type="GO" id="GO:0015990">
    <property type="term" value="P:electron transport coupled proton transport"/>
    <property type="evidence" value="ECO:0007669"/>
    <property type="project" value="TreeGrafter"/>
</dbReference>
<proteinExistence type="inferred from homology"/>
<dbReference type="InterPro" id="IPR010227">
    <property type="entry name" value="NADH_Q_OxRdtase_chainM/4"/>
</dbReference>
<evidence type="ECO:0000256" key="7">
    <source>
        <dbReference type="ARBA" id="ARBA00031584"/>
    </source>
</evidence>
<feature type="transmembrane region" description="Helical" evidence="10">
    <location>
        <begin position="238"/>
        <end position="258"/>
    </location>
</feature>
<dbReference type="GO" id="GO:0016020">
    <property type="term" value="C:membrane"/>
    <property type="evidence" value="ECO:0007669"/>
    <property type="project" value="UniProtKB-SubCell"/>
</dbReference>
<evidence type="ECO:0000256" key="3">
    <source>
        <dbReference type="ARBA" id="ARBA00019906"/>
    </source>
</evidence>
<dbReference type="KEGG" id="ptc:phytr_6090"/>
<feature type="transmembrane region" description="Helical" evidence="10">
    <location>
        <begin position="104"/>
        <end position="122"/>
    </location>
</feature>
<feature type="transmembrane region" description="Helical" evidence="10">
    <location>
        <begin position="70"/>
        <end position="97"/>
    </location>
</feature>
<dbReference type="GO" id="GO:0048039">
    <property type="term" value="F:ubiquinone binding"/>
    <property type="evidence" value="ECO:0007669"/>
    <property type="project" value="TreeGrafter"/>
</dbReference>
<dbReference type="PRINTS" id="PR01437">
    <property type="entry name" value="NUOXDRDTASE4"/>
</dbReference>
<dbReference type="NCBIfam" id="TIGR01972">
    <property type="entry name" value="NDH_I_M"/>
    <property type="match status" value="1"/>
</dbReference>
<dbReference type="Pfam" id="PF00361">
    <property type="entry name" value="Proton_antipo_M"/>
    <property type="match status" value="1"/>
</dbReference>
<keyword evidence="4 9" id="KW-0812">Transmembrane</keyword>
<feature type="transmembrane region" description="Helical" evidence="10">
    <location>
        <begin position="443"/>
        <end position="462"/>
    </location>
</feature>
<feature type="transmembrane region" description="Helical" evidence="10">
    <location>
        <begin position="6"/>
        <end position="21"/>
    </location>
</feature>
<evidence type="ECO:0000256" key="1">
    <source>
        <dbReference type="ARBA" id="ARBA00004127"/>
    </source>
</evidence>
<keyword evidence="13" id="KW-1185">Reference proteome</keyword>
<gene>
    <name evidence="12" type="ORF">phytr_6090</name>
</gene>
<evidence type="ECO:0000256" key="9">
    <source>
        <dbReference type="RuleBase" id="RU000320"/>
    </source>
</evidence>
<comment type="similarity">
    <text evidence="2">Belongs to the complex I subunit 4 family.</text>
</comment>
<dbReference type="RefSeq" id="WP_106874409.1">
    <property type="nucleotide sequence ID" value="NZ_CP027845.1"/>
</dbReference>
<feature type="transmembrane region" description="Helical" evidence="10">
    <location>
        <begin position="270"/>
        <end position="289"/>
    </location>
</feature>
<dbReference type="Proteomes" id="UP000241762">
    <property type="component" value="Chromosome"/>
</dbReference>
<feature type="transmembrane region" description="Helical" evidence="10">
    <location>
        <begin position="204"/>
        <end position="226"/>
    </location>
</feature>
<dbReference type="GO" id="GO:0008137">
    <property type="term" value="F:NADH dehydrogenase (ubiquinone) activity"/>
    <property type="evidence" value="ECO:0007669"/>
    <property type="project" value="InterPro"/>
</dbReference>
<dbReference type="AlphaFoldDB" id="A0A2P1P8E1"/>
<evidence type="ECO:0000256" key="5">
    <source>
        <dbReference type="ARBA" id="ARBA00022989"/>
    </source>
</evidence>
<dbReference type="PANTHER" id="PTHR43507:SF1">
    <property type="entry name" value="NADH-UBIQUINONE OXIDOREDUCTASE CHAIN 4"/>
    <property type="match status" value="1"/>
</dbReference>
<feature type="transmembrane region" description="Helical" evidence="10">
    <location>
        <begin position="160"/>
        <end position="182"/>
    </location>
</feature>
<dbReference type="PANTHER" id="PTHR43507">
    <property type="entry name" value="NADH-UBIQUINONE OXIDOREDUCTASE CHAIN 4"/>
    <property type="match status" value="1"/>
</dbReference>
<feature type="transmembrane region" description="Helical" evidence="10">
    <location>
        <begin position="320"/>
        <end position="345"/>
    </location>
</feature>
<sequence length="483" mass="53859">MNLLSITIFIPLIAALGVLLFRSKVQFISYISVGATLVSSILMLVAFDRNIHDFQFIQKYPLIKWVGLDFFIGIDGISLLLIALTSLLIFLCIIYSLKTVRDNLCEFIICTFVLQFCINGSFASLNLLLFYIFFEFSLVPMYIMILIWGGENRVFASYKFFIYTLFGSFMFLASLMFIFSYAESLNILDLYDIENHFSSEARSLLWAGLFIGFAIKIPMFFFHTWLPDAHVQAPTTASVLLAGILLKFGGYGFLRILLPLMPYTSKSFAFIPLILSVIAIIYASFVAMAQEDMKKMIAYSSIAHMGYVTLGIFSLNHLGILGAIIQMISHGLISGGLFFVIGMLYERMHTKKIENYGGTLKVMPSLGAYFLFLTLGSIGLPGTSGFIGEFLSLNGAFKVSFVLTTVSCFGVLLSAIYSLNLYKNIMLGPVKNRDILKICDIGLCEKIILMCLGALILIIGIYPNIITELLGLSISNLEAIQRL</sequence>
<feature type="domain" description="NADH:quinone oxidoreductase/Mrp antiporter transmembrane" evidence="11">
    <location>
        <begin position="124"/>
        <end position="412"/>
    </location>
</feature>
<keyword evidence="5 10" id="KW-1133">Transmembrane helix</keyword>
<evidence type="ECO:0000313" key="13">
    <source>
        <dbReference type="Proteomes" id="UP000241762"/>
    </source>
</evidence>
<evidence type="ECO:0000256" key="2">
    <source>
        <dbReference type="ARBA" id="ARBA00009025"/>
    </source>
</evidence>
<accession>A0A2P1P8E1</accession>
<feature type="transmembrane region" description="Helical" evidence="10">
    <location>
        <begin position="366"/>
        <end position="387"/>
    </location>
</feature>
<evidence type="ECO:0000313" key="12">
    <source>
        <dbReference type="EMBL" id="AVP87550.1"/>
    </source>
</evidence>
<comment type="subcellular location">
    <subcellularLocation>
        <location evidence="1">Endomembrane system</location>
        <topology evidence="1">Multi-pass membrane protein</topology>
    </subcellularLocation>
    <subcellularLocation>
        <location evidence="9">Membrane</location>
        <topology evidence="9">Multi-pass membrane protein</topology>
    </subcellularLocation>
</comment>
<dbReference type="GO" id="GO:0042773">
    <property type="term" value="P:ATP synthesis coupled electron transport"/>
    <property type="evidence" value="ECO:0007669"/>
    <property type="project" value="InterPro"/>
</dbReference>
<dbReference type="OrthoDB" id="9768329at2"/>
<name>A0A2P1P8E1_9RICK</name>
<dbReference type="GO" id="GO:0012505">
    <property type="term" value="C:endomembrane system"/>
    <property type="evidence" value="ECO:0007669"/>
    <property type="project" value="UniProtKB-SubCell"/>
</dbReference>
<feature type="transmembrane region" description="Helical" evidence="10">
    <location>
        <begin position="128"/>
        <end position="148"/>
    </location>
</feature>
<organism evidence="12 13">
    <name type="scientific">Candidatus Phycorickettsia trachydisci</name>
    <dbReference type="NCBI Taxonomy" id="2115978"/>
    <lineage>
        <taxon>Bacteria</taxon>
        <taxon>Pseudomonadati</taxon>
        <taxon>Pseudomonadota</taxon>
        <taxon>Alphaproteobacteria</taxon>
        <taxon>Rickettsiales</taxon>
        <taxon>Rickettsiaceae</taxon>
        <taxon>Candidatus Phycorickettsia</taxon>
    </lineage>
</organism>
<dbReference type="GO" id="GO:0003954">
    <property type="term" value="F:NADH dehydrogenase activity"/>
    <property type="evidence" value="ECO:0007669"/>
    <property type="project" value="TreeGrafter"/>
</dbReference>
<evidence type="ECO:0000256" key="10">
    <source>
        <dbReference type="SAM" id="Phobius"/>
    </source>
</evidence>
<evidence type="ECO:0000256" key="6">
    <source>
        <dbReference type="ARBA" id="ARBA00023136"/>
    </source>
</evidence>
<evidence type="ECO:0000259" key="11">
    <source>
        <dbReference type="Pfam" id="PF00361"/>
    </source>
</evidence>
<evidence type="ECO:0000256" key="8">
    <source>
        <dbReference type="ARBA" id="ARBA00032798"/>
    </source>
</evidence>
<keyword evidence="6 10" id="KW-0472">Membrane</keyword>
<feature type="transmembrane region" description="Helical" evidence="10">
    <location>
        <begin position="28"/>
        <end position="47"/>
    </location>
</feature>
<protein>
    <recommendedName>
        <fullName evidence="3">NADH-quinone oxidoreductase subunit M</fullName>
    </recommendedName>
    <alternativeName>
        <fullName evidence="7">NADH dehydrogenase I subunit M</fullName>
    </alternativeName>
    <alternativeName>
        <fullName evidence="8">NDH-1 subunit M</fullName>
    </alternativeName>
</protein>
<dbReference type="InterPro" id="IPR003918">
    <property type="entry name" value="NADH_UbQ_OxRdtase"/>
</dbReference>
<dbReference type="InterPro" id="IPR001750">
    <property type="entry name" value="ND/Mrp_TM"/>
</dbReference>
<dbReference type="EMBL" id="CP027845">
    <property type="protein sequence ID" value="AVP87550.1"/>
    <property type="molecule type" value="Genomic_DNA"/>
</dbReference>
<feature type="transmembrane region" description="Helical" evidence="10">
    <location>
        <begin position="399"/>
        <end position="422"/>
    </location>
</feature>
<evidence type="ECO:0000256" key="4">
    <source>
        <dbReference type="ARBA" id="ARBA00022692"/>
    </source>
</evidence>
<feature type="transmembrane region" description="Helical" evidence="10">
    <location>
        <begin position="296"/>
        <end position="314"/>
    </location>
</feature>